<evidence type="ECO:0000313" key="7">
    <source>
        <dbReference type="Proteomes" id="UP001501442"/>
    </source>
</evidence>
<evidence type="ECO:0000256" key="3">
    <source>
        <dbReference type="SAM" id="MobiDB-lite"/>
    </source>
</evidence>
<dbReference type="InterPro" id="IPR036907">
    <property type="entry name" value="5'-Nucleotdase_C_sf"/>
</dbReference>
<feature type="domain" description="Calcineurin-like phosphoesterase" evidence="4">
    <location>
        <begin position="51"/>
        <end position="311"/>
    </location>
</feature>
<feature type="domain" description="5'-Nucleotidase C-terminal" evidence="5">
    <location>
        <begin position="395"/>
        <end position="570"/>
    </location>
</feature>
<dbReference type="Pfam" id="PF00149">
    <property type="entry name" value="Metallophos"/>
    <property type="match status" value="1"/>
</dbReference>
<protein>
    <submittedName>
        <fullName evidence="6">Bifunctional metallophosphatase/5'-nucleotidase</fullName>
    </submittedName>
</protein>
<dbReference type="PANTHER" id="PTHR11575">
    <property type="entry name" value="5'-NUCLEOTIDASE-RELATED"/>
    <property type="match status" value="1"/>
</dbReference>
<dbReference type="Pfam" id="PF02872">
    <property type="entry name" value="5_nucleotid_C"/>
    <property type="match status" value="1"/>
</dbReference>
<dbReference type="EMBL" id="BAABHK010000034">
    <property type="protein sequence ID" value="GAA4640635.1"/>
    <property type="molecule type" value="Genomic_DNA"/>
</dbReference>
<dbReference type="InterPro" id="IPR006311">
    <property type="entry name" value="TAT_signal"/>
</dbReference>
<reference evidence="7" key="1">
    <citation type="journal article" date="2019" name="Int. J. Syst. Evol. Microbiol.">
        <title>The Global Catalogue of Microorganisms (GCM) 10K type strain sequencing project: providing services to taxonomists for standard genome sequencing and annotation.</title>
        <authorList>
            <consortium name="The Broad Institute Genomics Platform"/>
            <consortium name="The Broad Institute Genome Sequencing Center for Infectious Disease"/>
            <person name="Wu L."/>
            <person name="Ma J."/>
        </authorList>
    </citation>
    <scope>NUCLEOTIDE SEQUENCE [LARGE SCALE GENOMIC DNA]</scope>
    <source>
        <strain evidence="7">JCM 17939</strain>
    </source>
</reference>
<keyword evidence="2" id="KW-0547">Nucleotide-binding</keyword>
<dbReference type="Proteomes" id="UP001501442">
    <property type="component" value="Unassembled WGS sequence"/>
</dbReference>
<dbReference type="SUPFAM" id="SSF56300">
    <property type="entry name" value="Metallo-dependent phosphatases"/>
    <property type="match status" value="1"/>
</dbReference>
<dbReference type="PANTHER" id="PTHR11575:SF24">
    <property type="entry name" value="5'-NUCLEOTIDASE"/>
    <property type="match status" value="1"/>
</dbReference>
<dbReference type="PRINTS" id="PR01607">
    <property type="entry name" value="APYRASEFAMLY"/>
</dbReference>
<name>A0ABP8UUN6_9ACTN</name>
<comment type="similarity">
    <text evidence="2">Belongs to the 5'-nucleotidase family.</text>
</comment>
<dbReference type="PROSITE" id="PS51318">
    <property type="entry name" value="TAT"/>
    <property type="match status" value="1"/>
</dbReference>
<sequence>MDSNAMQVSRRAVLRAGGVATAGVAVGSTAFSTRASADPASGTGYVDVQLLNITDLHGYLQPPAPNDGGVITGADGVKLTVGGVGYLATHLNRLREGNHNSIFCSAGDNFSGWPYYVDSQNNEPTIEVLNALGLQFSSVGNHELDKSPRFLIDHMEKGAPYHLDEPFDSFVDSTGRRFHGADFRYYSGNVLYRDNGRLIVPAYNIEYVDAGGGRRLPIGFVHVTVDGCVDGPGFNCSYQPTLATTDFVAAANRSAAELKRRGVRAIVIVMHEGGYAGPDFNSGVNPTGPAFDLAAKADPDIAAIITGHWHCRFNMMIPDPNGVPRPVVEAGYYGQVINEIHLKLDRDTGHVIRELTTSTNHAVTRDVPVDPQIQEIADYWSRSSDKLYATPIARQTGDLTRMPNADGESTLGNLVADFIRWDTLRSNDGHAHFAFTPVLPPKGRSPLSGDLPYVKGANAADTDGTILFGEAWTVYGFDSPIVTVSMTGDAFHRGLEQQWQTQPDGSVRYCPVAVSAEVGYTYDPTKPVGERIDPANLRINGAPIDLHATYRIATNAYTVLAYDGYPAFTEYTDAVRHSLDHEGFIRYVRTRGTIAPPALGRATSTAPHPRGALPAFVPPPATGRDTRPPLPPGARC</sequence>
<dbReference type="InterPro" id="IPR029052">
    <property type="entry name" value="Metallo-depent_PP-like"/>
</dbReference>
<accession>A0ABP8UUN6</accession>
<dbReference type="RefSeq" id="WP_345444467.1">
    <property type="nucleotide sequence ID" value="NZ_BAABHK010000034.1"/>
</dbReference>
<dbReference type="SUPFAM" id="SSF55816">
    <property type="entry name" value="5'-nucleotidase (syn. UDP-sugar hydrolase), C-terminal domain"/>
    <property type="match status" value="1"/>
</dbReference>
<evidence type="ECO:0000256" key="1">
    <source>
        <dbReference type="ARBA" id="ARBA00022729"/>
    </source>
</evidence>
<evidence type="ECO:0000259" key="5">
    <source>
        <dbReference type="Pfam" id="PF02872"/>
    </source>
</evidence>
<keyword evidence="7" id="KW-1185">Reference proteome</keyword>
<dbReference type="InterPro" id="IPR006179">
    <property type="entry name" value="5_nucleotidase/apyrase"/>
</dbReference>
<gene>
    <name evidence="6" type="ORF">GCM10023196_106970</name>
</gene>
<proteinExistence type="inferred from homology"/>
<evidence type="ECO:0000256" key="2">
    <source>
        <dbReference type="RuleBase" id="RU362119"/>
    </source>
</evidence>
<keyword evidence="1" id="KW-0732">Signal</keyword>
<keyword evidence="2" id="KW-0378">Hydrolase</keyword>
<dbReference type="InterPro" id="IPR008334">
    <property type="entry name" value="5'-Nucleotdase_C"/>
</dbReference>
<dbReference type="Gene3D" id="3.60.21.10">
    <property type="match status" value="1"/>
</dbReference>
<dbReference type="Gene3D" id="3.90.780.10">
    <property type="entry name" value="5'-Nucleotidase, C-terminal domain"/>
    <property type="match status" value="1"/>
</dbReference>
<feature type="region of interest" description="Disordered" evidence="3">
    <location>
        <begin position="601"/>
        <end position="636"/>
    </location>
</feature>
<organism evidence="6 7">
    <name type="scientific">Actinoallomurus vinaceus</name>
    <dbReference type="NCBI Taxonomy" id="1080074"/>
    <lineage>
        <taxon>Bacteria</taxon>
        <taxon>Bacillati</taxon>
        <taxon>Actinomycetota</taxon>
        <taxon>Actinomycetes</taxon>
        <taxon>Streptosporangiales</taxon>
        <taxon>Thermomonosporaceae</taxon>
        <taxon>Actinoallomurus</taxon>
    </lineage>
</organism>
<evidence type="ECO:0000313" key="6">
    <source>
        <dbReference type="EMBL" id="GAA4640635.1"/>
    </source>
</evidence>
<dbReference type="InterPro" id="IPR004843">
    <property type="entry name" value="Calcineurin-like_PHP"/>
</dbReference>
<comment type="caution">
    <text evidence="6">The sequence shown here is derived from an EMBL/GenBank/DDBJ whole genome shotgun (WGS) entry which is preliminary data.</text>
</comment>
<evidence type="ECO:0000259" key="4">
    <source>
        <dbReference type="Pfam" id="PF00149"/>
    </source>
</evidence>